<dbReference type="RefSeq" id="WP_132024335.1">
    <property type="nucleotide sequence ID" value="NZ_CP016605.1"/>
</dbReference>
<dbReference type="InterPro" id="IPR016181">
    <property type="entry name" value="Acyl_CoA_acyltransferase"/>
</dbReference>
<keyword evidence="3" id="KW-1185">Reference proteome</keyword>
<evidence type="ECO:0000259" key="1">
    <source>
        <dbReference type="PROSITE" id="PS51186"/>
    </source>
</evidence>
<name>A0A4R2MWQ1_9PAST</name>
<accession>A0A4R2MWQ1</accession>
<sequence length="143" mass="17041">MKIFKAEQWNLQSLLPLFEEYRVSQGMEENTEKTKSFLNNRIRFGESIFFIAIINQKSVGFIQLYPRLSSIHLQRYWQLTDIFVQDLNNKEKIYSALIAKAKEFVLYTQSKKLVTEQTTNQKYLLEQQGFKINTKENIFELTI</sequence>
<comment type="caution">
    <text evidence="2">The sequence shown here is derived from an EMBL/GenBank/DDBJ whole genome shotgun (WGS) entry which is preliminary data.</text>
</comment>
<dbReference type="Gene3D" id="3.40.630.30">
    <property type="match status" value="1"/>
</dbReference>
<protein>
    <recommendedName>
        <fullName evidence="1">N-acetyltransferase domain-containing protein</fullName>
    </recommendedName>
</protein>
<proteinExistence type="predicted"/>
<dbReference type="GO" id="GO:0016747">
    <property type="term" value="F:acyltransferase activity, transferring groups other than amino-acyl groups"/>
    <property type="evidence" value="ECO:0007669"/>
    <property type="project" value="InterPro"/>
</dbReference>
<dbReference type="Proteomes" id="UP000294841">
    <property type="component" value="Unassembled WGS sequence"/>
</dbReference>
<dbReference type="AlphaFoldDB" id="A0A4R2MWQ1"/>
<evidence type="ECO:0000313" key="2">
    <source>
        <dbReference type="EMBL" id="TCP11997.1"/>
    </source>
</evidence>
<dbReference type="InterPro" id="IPR000182">
    <property type="entry name" value="GNAT_dom"/>
</dbReference>
<dbReference type="PROSITE" id="PS51186">
    <property type="entry name" value="GNAT"/>
    <property type="match status" value="1"/>
</dbReference>
<dbReference type="EMBL" id="SLXI01000005">
    <property type="protein sequence ID" value="TCP11997.1"/>
    <property type="molecule type" value="Genomic_DNA"/>
</dbReference>
<reference evidence="2 3" key="1">
    <citation type="submission" date="2019-03" db="EMBL/GenBank/DDBJ databases">
        <title>Genomic Encyclopedia of Type Strains, Phase IV (KMG-IV): sequencing the most valuable type-strain genomes for metagenomic binning, comparative biology and taxonomic classification.</title>
        <authorList>
            <person name="Goeker M."/>
        </authorList>
    </citation>
    <scope>NUCLEOTIDE SEQUENCE [LARGE SCALE GENOMIC DNA]</scope>
    <source>
        <strain evidence="2 3">DSM 28231</strain>
    </source>
</reference>
<feature type="domain" description="N-acetyltransferase" evidence="1">
    <location>
        <begin position="1"/>
        <end position="143"/>
    </location>
</feature>
<evidence type="ECO:0000313" key="3">
    <source>
        <dbReference type="Proteomes" id="UP000294841"/>
    </source>
</evidence>
<gene>
    <name evidence="2" type="ORF">EV697_105109</name>
</gene>
<dbReference type="OrthoDB" id="9792929at2"/>
<dbReference type="SUPFAM" id="SSF55729">
    <property type="entry name" value="Acyl-CoA N-acyltransferases (Nat)"/>
    <property type="match status" value="1"/>
</dbReference>
<organism evidence="2 3">
    <name type="scientific">Bisgaardia hudsonensis</name>
    <dbReference type="NCBI Taxonomy" id="109472"/>
    <lineage>
        <taxon>Bacteria</taxon>
        <taxon>Pseudomonadati</taxon>
        <taxon>Pseudomonadota</taxon>
        <taxon>Gammaproteobacteria</taxon>
        <taxon>Pasteurellales</taxon>
        <taxon>Pasteurellaceae</taxon>
        <taxon>Bisgaardia</taxon>
    </lineage>
</organism>